<sequence>MNQKIRKSADDILKLQESIYAHINTNRYQANLISDSKVWNQICSSLDVISDTIMAILSYCSNDYPKDTGLQYIYTYGLLQSLFIQQDAVKNLTKAFGEEYQISESLKKIRDIRNSAIGHPTYEPTKENVYYTYLSRNTLSKESFSYMRSSASGEDFFHDVNIEEILESQLLGVLDKYKFISDLLIETDKKHKERHREQLMVNIFPSSMSYLFQKVAQAIYSPDVSNVAFGGSMLESIERIYRDFEKELMNRNEIQGNEYLKYDLDQYFHAIDKLRKYFKEESKEMNERDARVYHYYLEKEHNNFIKIAEEYDEEYQDKKLEKNN</sequence>
<accession>A0A656HIS3</accession>
<dbReference type="EMBL" id="JH651384">
    <property type="protein sequence ID" value="EIJ35290.1"/>
    <property type="molecule type" value="Genomic_DNA"/>
</dbReference>
<dbReference type="RefSeq" id="WP_002709196.1">
    <property type="nucleotide sequence ID" value="NZ_JH651384.1"/>
</dbReference>
<proteinExistence type="predicted"/>
<organism evidence="1 2">
    <name type="scientific">Thiothrix nivea (strain ATCC 35100 / DSM 5205 / JP2)</name>
    <dbReference type="NCBI Taxonomy" id="870187"/>
    <lineage>
        <taxon>Bacteria</taxon>
        <taxon>Pseudomonadati</taxon>
        <taxon>Pseudomonadota</taxon>
        <taxon>Gammaproteobacteria</taxon>
        <taxon>Thiotrichales</taxon>
        <taxon>Thiotrichaceae</taxon>
        <taxon>Thiothrix</taxon>
    </lineage>
</organism>
<gene>
    <name evidence="1" type="ORF">Thini_2753</name>
</gene>
<name>A0A656HIS3_THINJ</name>
<evidence type="ECO:0000313" key="2">
    <source>
        <dbReference type="Proteomes" id="UP000005317"/>
    </source>
</evidence>
<dbReference type="AlphaFoldDB" id="A0A656HIS3"/>
<dbReference type="OrthoDB" id="5540871at2"/>
<keyword evidence="2" id="KW-1185">Reference proteome</keyword>
<evidence type="ECO:0000313" key="1">
    <source>
        <dbReference type="EMBL" id="EIJ35290.1"/>
    </source>
</evidence>
<reference evidence="2" key="1">
    <citation type="journal article" date="2011" name="Stand. Genomic Sci.">
        <title>Genome sequence of the filamentous, gliding Thiothrix nivea neotype strain (JP2(T)).</title>
        <authorList>
            <person name="Lapidus A."/>
            <person name="Nolan M."/>
            <person name="Lucas S."/>
            <person name="Glavina Del Rio T."/>
            <person name="Tice H."/>
            <person name="Cheng J.F."/>
            <person name="Tapia R."/>
            <person name="Han C."/>
            <person name="Goodwin L."/>
            <person name="Pitluck S."/>
            <person name="Liolios K."/>
            <person name="Pagani I."/>
            <person name="Ivanova N."/>
            <person name="Huntemann M."/>
            <person name="Mavromatis K."/>
            <person name="Mikhailova N."/>
            <person name="Pati A."/>
            <person name="Chen A."/>
            <person name="Palaniappan K."/>
            <person name="Land M."/>
            <person name="Brambilla E.M."/>
            <person name="Rohde M."/>
            <person name="Abt B."/>
            <person name="Verbarg S."/>
            <person name="Goker M."/>
            <person name="Bristow J."/>
            <person name="Eisen J.A."/>
            <person name="Markowitz V."/>
            <person name="Hugenholtz P."/>
            <person name="Kyrpides N.C."/>
            <person name="Klenk H.P."/>
            <person name="Woyke T."/>
        </authorList>
    </citation>
    <scope>NUCLEOTIDE SEQUENCE [LARGE SCALE GENOMIC DNA]</scope>
    <source>
        <strain evidence="2">ATCC 35100 / DSM 5205 / JP2</strain>
    </source>
</reference>
<dbReference type="Proteomes" id="UP000005317">
    <property type="component" value="Unassembled WGS sequence"/>
</dbReference>
<protein>
    <submittedName>
        <fullName evidence="1">Uncharacterized protein</fullName>
    </submittedName>
</protein>